<name>A0A8E0RWX7_9TREM</name>
<keyword evidence="10" id="KW-0256">Endoplasmic reticulum</keyword>
<dbReference type="PANTHER" id="PTHR12317:SF0">
    <property type="entry name" value="ACYLTRANSFERASE"/>
    <property type="match status" value="1"/>
</dbReference>
<comment type="pathway">
    <text evidence="2">Glycerolipid metabolism; triacylglycerol biosynthesis.</text>
</comment>
<evidence type="ECO:0000256" key="3">
    <source>
        <dbReference type="ARBA" id="ARBA00005189"/>
    </source>
</evidence>
<comment type="similarity">
    <text evidence="4">Belongs to the diacylglycerol acyltransferase family.</text>
</comment>
<reference evidence="15" key="1">
    <citation type="submission" date="2019-05" db="EMBL/GenBank/DDBJ databases">
        <title>Annotation for the trematode Fasciolopsis buski.</title>
        <authorList>
            <person name="Choi Y.-J."/>
        </authorList>
    </citation>
    <scope>NUCLEOTIDE SEQUENCE</scope>
    <source>
        <strain evidence="15">HT</strain>
        <tissue evidence="15">Whole worm</tissue>
    </source>
</reference>
<accession>A0A8E0RWX7</accession>
<evidence type="ECO:0000256" key="8">
    <source>
        <dbReference type="ARBA" id="ARBA00022692"/>
    </source>
</evidence>
<dbReference type="OrthoDB" id="264532at2759"/>
<evidence type="ECO:0000256" key="10">
    <source>
        <dbReference type="ARBA" id="ARBA00022824"/>
    </source>
</evidence>
<keyword evidence="8" id="KW-0812">Transmembrane</keyword>
<evidence type="ECO:0000256" key="5">
    <source>
        <dbReference type="ARBA" id="ARBA00013244"/>
    </source>
</evidence>
<evidence type="ECO:0000313" key="16">
    <source>
        <dbReference type="Proteomes" id="UP000728185"/>
    </source>
</evidence>
<keyword evidence="14 15" id="KW-0012">Acyltransferase</keyword>
<proteinExistence type="inferred from homology"/>
<keyword evidence="7" id="KW-0808">Transferase</keyword>
<evidence type="ECO:0000256" key="11">
    <source>
        <dbReference type="ARBA" id="ARBA00022989"/>
    </source>
</evidence>
<evidence type="ECO:0000256" key="14">
    <source>
        <dbReference type="ARBA" id="ARBA00023315"/>
    </source>
</evidence>
<evidence type="ECO:0000313" key="15">
    <source>
        <dbReference type="EMBL" id="KAA0193359.1"/>
    </source>
</evidence>
<evidence type="ECO:0000256" key="9">
    <source>
        <dbReference type="ARBA" id="ARBA00022798"/>
    </source>
</evidence>
<dbReference type="InterPro" id="IPR007130">
    <property type="entry name" value="DAGAT"/>
</dbReference>
<comment type="caution">
    <text evidence="15">The sequence shown here is derived from an EMBL/GenBank/DDBJ whole genome shotgun (WGS) entry which is preliminary data.</text>
</comment>
<dbReference type="AlphaFoldDB" id="A0A8E0RWX7"/>
<evidence type="ECO:0000256" key="2">
    <source>
        <dbReference type="ARBA" id="ARBA00004771"/>
    </source>
</evidence>
<evidence type="ECO:0000256" key="4">
    <source>
        <dbReference type="ARBA" id="ARBA00005420"/>
    </source>
</evidence>
<evidence type="ECO:0000256" key="13">
    <source>
        <dbReference type="ARBA" id="ARBA00023136"/>
    </source>
</evidence>
<organism evidence="15 16">
    <name type="scientific">Fasciolopsis buskii</name>
    <dbReference type="NCBI Taxonomy" id="27845"/>
    <lineage>
        <taxon>Eukaryota</taxon>
        <taxon>Metazoa</taxon>
        <taxon>Spiralia</taxon>
        <taxon>Lophotrochozoa</taxon>
        <taxon>Platyhelminthes</taxon>
        <taxon>Trematoda</taxon>
        <taxon>Digenea</taxon>
        <taxon>Plagiorchiida</taxon>
        <taxon>Echinostomata</taxon>
        <taxon>Echinostomatoidea</taxon>
        <taxon>Fasciolidae</taxon>
        <taxon>Fasciolopsis</taxon>
    </lineage>
</organism>
<dbReference type="Pfam" id="PF03982">
    <property type="entry name" value="DAGAT"/>
    <property type="match status" value="1"/>
</dbReference>
<comment type="subcellular location">
    <subcellularLocation>
        <location evidence="1">Endoplasmic reticulum membrane</location>
        <topology evidence="1">Multi-pass membrane protein</topology>
    </subcellularLocation>
</comment>
<dbReference type="Proteomes" id="UP000728185">
    <property type="component" value="Unassembled WGS sequence"/>
</dbReference>
<keyword evidence="16" id="KW-1185">Reference proteome</keyword>
<dbReference type="GO" id="GO:0004144">
    <property type="term" value="F:diacylglycerol O-acyltransferase activity"/>
    <property type="evidence" value="ECO:0007669"/>
    <property type="project" value="UniProtKB-EC"/>
</dbReference>
<evidence type="ECO:0000256" key="1">
    <source>
        <dbReference type="ARBA" id="ARBA00004477"/>
    </source>
</evidence>
<dbReference type="GO" id="GO:0005789">
    <property type="term" value="C:endoplasmic reticulum membrane"/>
    <property type="evidence" value="ECO:0007669"/>
    <property type="project" value="UniProtKB-SubCell"/>
</dbReference>
<keyword evidence="6" id="KW-0444">Lipid biosynthesis</keyword>
<evidence type="ECO:0000256" key="7">
    <source>
        <dbReference type="ARBA" id="ARBA00022679"/>
    </source>
</evidence>
<keyword evidence="11" id="KW-1133">Transmembrane helix</keyword>
<keyword evidence="13" id="KW-0472">Membrane</keyword>
<dbReference type="GO" id="GO:0019432">
    <property type="term" value="P:triglyceride biosynthetic process"/>
    <property type="evidence" value="ECO:0007669"/>
    <property type="project" value="TreeGrafter"/>
</dbReference>
<dbReference type="PANTHER" id="PTHR12317">
    <property type="entry name" value="DIACYLGLYCEROL O-ACYLTRANSFERASE"/>
    <property type="match status" value="1"/>
</dbReference>
<sequence>MTLSKVSIRGIIAATRKGLHYLLDSNECKKTGNFVVVVLGGASEALEARPGRYVMVTSRRFGFFKLALQTGSSLVPCISFGEQAMYNQVKNERGSWIRKFQDWTEQLSTFAPPLFYARGPFPYRTPINTVVGAPIPCERVENPTREQISELKQRYLTSLQHLFRRYKQAYDPDAEDIEFI</sequence>
<gene>
    <name evidence="15" type="ORF">FBUS_04386</name>
</gene>
<evidence type="ECO:0000256" key="12">
    <source>
        <dbReference type="ARBA" id="ARBA00023098"/>
    </source>
</evidence>
<evidence type="ECO:0000256" key="6">
    <source>
        <dbReference type="ARBA" id="ARBA00022516"/>
    </source>
</evidence>
<keyword evidence="12" id="KW-0443">Lipid metabolism</keyword>
<dbReference type="EC" id="2.3.1.20" evidence="5"/>
<keyword evidence="9" id="KW-0319">Glycerol metabolism</keyword>
<dbReference type="EMBL" id="LUCM01005082">
    <property type="protein sequence ID" value="KAA0193359.1"/>
    <property type="molecule type" value="Genomic_DNA"/>
</dbReference>
<protein>
    <recommendedName>
        <fullName evidence="5">diacylglycerol O-acyltransferase</fullName>
        <ecNumber evidence="5">2.3.1.20</ecNumber>
    </recommendedName>
</protein>
<dbReference type="GO" id="GO:0006071">
    <property type="term" value="P:glycerol metabolic process"/>
    <property type="evidence" value="ECO:0007669"/>
    <property type="project" value="UniProtKB-KW"/>
</dbReference>
<comment type="pathway">
    <text evidence="3">Lipid metabolism.</text>
</comment>